<evidence type="ECO:0000313" key="2">
    <source>
        <dbReference type="Proteomes" id="UP000013009"/>
    </source>
</evidence>
<dbReference type="EMBL" id="APRZ01000014">
    <property type="protein sequence ID" value="ENX34919.1"/>
    <property type="molecule type" value="Genomic_DNA"/>
</dbReference>
<dbReference type="AlphaFoldDB" id="N9PMZ3"/>
<comment type="caution">
    <text evidence="1">The sequence shown here is derived from an EMBL/GenBank/DDBJ whole genome shotgun (WGS) entry which is preliminary data.</text>
</comment>
<dbReference type="OrthoDB" id="6687922at2"/>
<sequence length="185" mass="21421">MHSITTQYPIFEWFKQDLTAKSPSYDAANVRTTSNEKPIDFQDRLGVVGALDTLFSKSLASLILFDGNSQNDYEYVRNHLAGIIMEAAQKDKRREPQKIAMYHLSWLMARMILDFALNPSLEENYTEKGRLFYAGIGPHQMRTGAYRMTWKPYEKVIKDLLLDETKAISLVMKEYKKNTLKAQKI</sequence>
<accession>N9PMZ3</accession>
<evidence type="ECO:0000313" key="1">
    <source>
        <dbReference type="EMBL" id="ENX34919.1"/>
    </source>
</evidence>
<reference evidence="1 2" key="1">
    <citation type="submission" date="2013-02" db="EMBL/GenBank/DDBJ databases">
        <title>The Genome Sequence of Acinetobacter sp. NIPH 1859.</title>
        <authorList>
            <consortium name="The Broad Institute Genome Sequencing Platform"/>
            <consortium name="The Broad Institute Genome Sequencing Center for Infectious Disease"/>
            <person name="Cerqueira G."/>
            <person name="Feldgarden M."/>
            <person name="Courvalin P."/>
            <person name="Perichon B."/>
            <person name="Grillot-Courvalin C."/>
            <person name="Clermont D."/>
            <person name="Rocha E."/>
            <person name="Yoon E.-J."/>
            <person name="Nemec A."/>
            <person name="Walker B."/>
            <person name="Young S.K."/>
            <person name="Zeng Q."/>
            <person name="Gargeya S."/>
            <person name="Fitzgerald M."/>
            <person name="Haas B."/>
            <person name="Abouelleil A."/>
            <person name="Alvarado L."/>
            <person name="Arachchi H.M."/>
            <person name="Berlin A.M."/>
            <person name="Chapman S.B."/>
            <person name="Dewar J."/>
            <person name="Goldberg J."/>
            <person name="Griggs A."/>
            <person name="Gujja S."/>
            <person name="Hansen M."/>
            <person name="Howarth C."/>
            <person name="Imamovic A."/>
            <person name="Larimer J."/>
            <person name="McCowan C."/>
            <person name="Murphy C."/>
            <person name="Neiman D."/>
            <person name="Pearson M."/>
            <person name="Priest M."/>
            <person name="Roberts A."/>
            <person name="Saif S."/>
            <person name="Shea T."/>
            <person name="Sisk P."/>
            <person name="Sykes S."/>
            <person name="Wortman J."/>
            <person name="Nusbaum C."/>
            <person name="Birren B."/>
        </authorList>
    </citation>
    <scope>NUCLEOTIDE SEQUENCE [LARGE SCALE GENOMIC DNA]</scope>
    <source>
        <strain evidence="1 2">NIPH 1859</strain>
    </source>
</reference>
<protein>
    <submittedName>
        <fullName evidence="1">Uncharacterized protein</fullName>
    </submittedName>
</protein>
<organism evidence="1 2">
    <name type="scientific">Acinetobacter colistiniresistens</name>
    <dbReference type="NCBI Taxonomy" id="280145"/>
    <lineage>
        <taxon>Bacteria</taxon>
        <taxon>Pseudomonadati</taxon>
        <taxon>Pseudomonadota</taxon>
        <taxon>Gammaproteobacteria</taxon>
        <taxon>Moraxellales</taxon>
        <taxon>Moraxellaceae</taxon>
        <taxon>Acinetobacter</taxon>
    </lineage>
</organism>
<gene>
    <name evidence="1" type="ORF">F889_01559</name>
</gene>
<dbReference type="PATRIC" id="fig|1217695.3.peg.1517"/>
<name>N9PMZ3_9GAMM</name>
<dbReference type="HOGENOM" id="CLU_125823_0_0_6"/>
<dbReference type="RefSeq" id="WP_005272332.1">
    <property type="nucleotide sequence ID" value="NZ_KB850194.1"/>
</dbReference>
<keyword evidence="2" id="KW-1185">Reference proteome</keyword>
<proteinExistence type="predicted"/>
<dbReference type="Proteomes" id="UP000013009">
    <property type="component" value="Unassembled WGS sequence"/>
</dbReference>